<gene>
    <name evidence="1" type="ORF">FXN63_08150</name>
</gene>
<dbReference type="RefSeq" id="WP_148814208.1">
    <property type="nucleotide sequence ID" value="NZ_CP043046.1"/>
</dbReference>
<evidence type="ECO:0000313" key="2">
    <source>
        <dbReference type="Proteomes" id="UP000325161"/>
    </source>
</evidence>
<organism evidence="1 2">
    <name type="scientific">Pigmentiphaga aceris</name>
    <dbReference type="NCBI Taxonomy" id="1940612"/>
    <lineage>
        <taxon>Bacteria</taxon>
        <taxon>Pseudomonadati</taxon>
        <taxon>Pseudomonadota</taxon>
        <taxon>Betaproteobacteria</taxon>
        <taxon>Burkholderiales</taxon>
        <taxon>Alcaligenaceae</taxon>
        <taxon>Pigmentiphaga</taxon>
    </lineage>
</organism>
<dbReference type="AlphaFoldDB" id="A0A5C0AUJ4"/>
<sequence length="69" mass="7641">MSISYSACRPVDGWTSYDVLIARNGNAEKVAHICYDKWTAKWALLHNSGLIEKFDTLLGARAGVSTFYG</sequence>
<proteinExistence type="predicted"/>
<dbReference type="Proteomes" id="UP000325161">
    <property type="component" value="Chromosome"/>
</dbReference>
<dbReference type="EMBL" id="CP043046">
    <property type="protein sequence ID" value="QEI05825.1"/>
    <property type="molecule type" value="Genomic_DNA"/>
</dbReference>
<reference evidence="1 2" key="1">
    <citation type="submission" date="2019-08" db="EMBL/GenBank/DDBJ databases">
        <title>Amphibian skin-associated Pigmentiphaga: genome sequence and occurrence across geography and hosts.</title>
        <authorList>
            <person name="Bletz M.C."/>
            <person name="Bunk B."/>
            <person name="Sproeer C."/>
            <person name="Biwer P."/>
            <person name="Reiter S."/>
            <person name="Rabemananjara F.C.E."/>
            <person name="Schulz S."/>
            <person name="Overmann J."/>
            <person name="Vences M."/>
        </authorList>
    </citation>
    <scope>NUCLEOTIDE SEQUENCE [LARGE SCALE GENOMIC DNA]</scope>
    <source>
        <strain evidence="1 2">Mada1488</strain>
    </source>
</reference>
<evidence type="ECO:0000313" key="1">
    <source>
        <dbReference type="EMBL" id="QEI05825.1"/>
    </source>
</evidence>
<name>A0A5C0AUJ4_9BURK</name>
<accession>A0A5C0AUJ4</accession>
<dbReference type="KEGG" id="pacr:FXN63_08150"/>
<keyword evidence="2" id="KW-1185">Reference proteome</keyword>
<protein>
    <submittedName>
        <fullName evidence="1">Uncharacterized protein</fullName>
    </submittedName>
</protein>